<evidence type="ECO:0000313" key="9">
    <source>
        <dbReference type="EMBL" id="MFD1810941.1"/>
    </source>
</evidence>
<feature type="transmembrane region" description="Helical" evidence="7">
    <location>
        <begin position="416"/>
        <end position="440"/>
    </location>
</feature>
<keyword evidence="3 7" id="KW-0812">Transmembrane</keyword>
<dbReference type="EMBL" id="JBHUFB010000002">
    <property type="protein sequence ID" value="MFD1810941.1"/>
    <property type="molecule type" value="Genomic_DNA"/>
</dbReference>
<evidence type="ECO:0000256" key="3">
    <source>
        <dbReference type="ARBA" id="ARBA00022692"/>
    </source>
</evidence>
<comment type="subcellular location">
    <subcellularLocation>
        <location evidence="1">Cell membrane</location>
        <topology evidence="1">Multi-pass membrane protein</topology>
    </subcellularLocation>
</comment>
<feature type="transmembrane region" description="Helical" evidence="7">
    <location>
        <begin position="340"/>
        <end position="363"/>
    </location>
</feature>
<dbReference type="Pfam" id="PF02687">
    <property type="entry name" value="FtsX"/>
    <property type="match status" value="2"/>
</dbReference>
<evidence type="ECO:0000256" key="6">
    <source>
        <dbReference type="ARBA" id="ARBA00038076"/>
    </source>
</evidence>
<evidence type="ECO:0000313" key="10">
    <source>
        <dbReference type="Proteomes" id="UP001597286"/>
    </source>
</evidence>
<feature type="domain" description="ABC3 transporter permease C-terminal" evidence="8">
    <location>
        <begin position="250"/>
        <end position="366"/>
    </location>
</feature>
<protein>
    <submittedName>
        <fullName evidence="9">ABC transporter permease</fullName>
    </submittedName>
</protein>
<proteinExistence type="inferred from homology"/>
<keyword evidence="4 7" id="KW-1133">Transmembrane helix</keyword>
<evidence type="ECO:0000256" key="4">
    <source>
        <dbReference type="ARBA" id="ARBA00022989"/>
    </source>
</evidence>
<feature type="transmembrane region" description="Helical" evidence="7">
    <location>
        <begin position="468"/>
        <end position="487"/>
    </location>
</feature>
<evidence type="ECO:0000256" key="1">
    <source>
        <dbReference type="ARBA" id="ARBA00004651"/>
    </source>
</evidence>
<comment type="caution">
    <text evidence="9">The sequence shown here is derived from an EMBL/GenBank/DDBJ whole genome shotgun (WGS) entry which is preliminary data.</text>
</comment>
<feature type="transmembrane region" description="Helical" evidence="7">
    <location>
        <begin position="249"/>
        <end position="272"/>
    </location>
</feature>
<gene>
    <name evidence="9" type="ORF">ACFSJG_01835</name>
</gene>
<organism evidence="9 10">
    <name type="scientific">Rhodococcus gannanensis</name>
    <dbReference type="NCBI Taxonomy" id="1960308"/>
    <lineage>
        <taxon>Bacteria</taxon>
        <taxon>Bacillati</taxon>
        <taxon>Actinomycetota</taxon>
        <taxon>Actinomycetes</taxon>
        <taxon>Mycobacteriales</taxon>
        <taxon>Nocardiaceae</taxon>
        <taxon>Rhodococcus</taxon>
    </lineage>
</organism>
<feature type="transmembrane region" description="Helical" evidence="7">
    <location>
        <begin position="293"/>
        <end position="320"/>
    </location>
</feature>
<dbReference type="RefSeq" id="WP_378483492.1">
    <property type="nucleotide sequence ID" value="NZ_JBHUFB010000002.1"/>
</dbReference>
<dbReference type="PANTHER" id="PTHR30572">
    <property type="entry name" value="MEMBRANE COMPONENT OF TRANSPORTER-RELATED"/>
    <property type="match status" value="1"/>
</dbReference>
<dbReference type="Proteomes" id="UP001597286">
    <property type="component" value="Unassembled WGS sequence"/>
</dbReference>
<feature type="transmembrane region" description="Helical" evidence="7">
    <location>
        <begin position="697"/>
        <end position="723"/>
    </location>
</feature>
<keyword evidence="10" id="KW-1185">Reference proteome</keyword>
<dbReference type="InterPro" id="IPR003838">
    <property type="entry name" value="ABC3_permease_C"/>
</dbReference>
<dbReference type="InterPro" id="IPR050250">
    <property type="entry name" value="Macrolide_Exporter_MacB"/>
</dbReference>
<sequence length="826" mass="82166">MRAALSRVRVLNLREMRVHPGRTVMTVSVVATAACLLVAVFGIAGSVTGSADRLVSGIGGNADLEVSGVTDSGFDESLVPVVAGVPGVATAAPMLRATAGPDRTLLLGADARMAGLGSELQGAVAPATTALATTPGGVAVGPATGLSVGDRLDLGAGTATVAAVLGPDAERLSAGRFVVAPLATAQALTGRPDRIDSILVVAAPGVDAAALRADISEAVAGRAIVAEPSVRAAQSGGGIAVMRALTLSAASGALVVAGFLIYTVTGMAVAARRPTISLLRALGGRQRMIVRDLLIESALLGAVAGLIGSALGVLVGRAAIGSLPAALLQGFEAETEYLLPGYAIPVAIAACVAASVAAAALAARQVHAVSPVEALVPLEASAAGTVRPSLRVAALVGGVVAAVAAFVVATSDAGRMSVLAIALTTIAQVLVCLAAAPWLVRAASTVARVFGAPGALAAATLERAPRRVWATLMTVLVGISMTVSTMGTNANVIDSATASFASLGDVDAYVGPSDPGVFPTAPILPPEVESAVLAVPGVAGVGSWQMAFASLGDSRVMLTGIEDGSTAPPVRSLTDDTHARLLAGEGVAVSRDVARSLGLHAGDHVDLPTPTGVHSVEVLQVVPFFSATSGVVALSMTQLRQWYERPGSTILGVRFEPGADPATVLAGLRAAVPDGMNVYSGAESVDAVEASVRGATVLIAAMAWIVVAVAAVALLNTLTLSVLERRREIGVVRAMGASRRFVSRSVLAEAAAIGLVGGGLGALFGAANQYVNSLAMTGVLGVDVRYDVGSALLLFTAAATALAMVGAIVPAVQASRRTVVAAIAAD</sequence>
<feature type="transmembrane region" description="Helical" evidence="7">
    <location>
        <begin position="788"/>
        <end position="809"/>
    </location>
</feature>
<feature type="transmembrane region" description="Helical" evidence="7">
    <location>
        <begin position="744"/>
        <end position="768"/>
    </location>
</feature>
<evidence type="ECO:0000259" key="8">
    <source>
        <dbReference type="Pfam" id="PF02687"/>
    </source>
</evidence>
<dbReference type="PROSITE" id="PS51257">
    <property type="entry name" value="PROKAR_LIPOPROTEIN"/>
    <property type="match status" value="1"/>
</dbReference>
<evidence type="ECO:0000256" key="2">
    <source>
        <dbReference type="ARBA" id="ARBA00022475"/>
    </source>
</evidence>
<name>A0ABW4NYB1_9NOCA</name>
<accession>A0ABW4NYB1</accession>
<feature type="transmembrane region" description="Helical" evidence="7">
    <location>
        <begin position="392"/>
        <end position="410"/>
    </location>
</feature>
<keyword evidence="5 7" id="KW-0472">Membrane</keyword>
<feature type="transmembrane region" description="Helical" evidence="7">
    <location>
        <begin position="21"/>
        <end position="44"/>
    </location>
</feature>
<feature type="domain" description="ABC3 transporter permease C-terminal" evidence="8">
    <location>
        <begin position="701"/>
        <end position="817"/>
    </location>
</feature>
<reference evidence="10" key="1">
    <citation type="journal article" date="2019" name="Int. J. Syst. Evol. Microbiol.">
        <title>The Global Catalogue of Microorganisms (GCM) 10K type strain sequencing project: providing services to taxonomists for standard genome sequencing and annotation.</title>
        <authorList>
            <consortium name="The Broad Institute Genomics Platform"/>
            <consortium name="The Broad Institute Genome Sequencing Center for Infectious Disease"/>
            <person name="Wu L."/>
            <person name="Ma J."/>
        </authorList>
    </citation>
    <scope>NUCLEOTIDE SEQUENCE [LARGE SCALE GENOMIC DNA]</scope>
    <source>
        <strain evidence="10">DT72</strain>
    </source>
</reference>
<evidence type="ECO:0000256" key="7">
    <source>
        <dbReference type="SAM" id="Phobius"/>
    </source>
</evidence>
<dbReference type="PANTHER" id="PTHR30572:SF4">
    <property type="entry name" value="ABC TRANSPORTER PERMEASE YTRF"/>
    <property type="match status" value="1"/>
</dbReference>
<evidence type="ECO:0000256" key="5">
    <source>
        <dbReference type="ARBA" id="ARBA00023136"/>
    </source>
</evidence>
<keyword evidence="2" id="KW-1003">Cell membrane</keyword>
<comment type="similarity">
    <text evidence="6">Belongs to the ABC-4 integral membrane protein family.</text>
</comment>